<dbReference type="EMBL" id="JBJJXI010000108">
    <property type="protein sequence ID" value="KAL3391871.1"/>
    <property type="molecule type" value="Genomic_DNA"/>
</dbReference>
<sequence length="153" mass="16900">MEKSQTDYTCTQEGAMRVCPREPVNYNPNLDRQTIEPKDLSRIKKNLPRAMKKIGSTKRMSSNCLPVISGIDCGTSSPSVDITRSSLSHFTQVSRAPRVLSLSVDLVDRESLESAPHSKHSSRVSVVDSAGATITTESYHLRGRRVAKSPQKE</sequence>
<gene>
    <name evidence="1" type="ORF">TKK_013763</name>
</gene>
<reference evidence="1 2" key="1">
    <citation type="journal article" date="2024" name="bioRxiv">
        <title>A reference genome for Trichogramma kaykai: A tiny desert-dwelling parasitoid wasp with competing sex-ratio distorters.</title>
        <authorList>
            <person name="Culotta J."/>
            <person name="Lindsey A.R."/>
        </authorList>
    </citation>
    <scope>NUCLEOTIDE SEQUENCE [LARGE SCALE GENOMIC DNA]</scope>
    <source>
        <strain evidence="1 2">KSX58</strain>
    </source>
</reference>
<name>A0ABD2WH09_9HYME</name>
<dbReference type="Proteomes" id="UP001627154">
    <property type="component" value="Unassembled WGS sequence"/>
</dbReference>
<comment type="caution">
    <text evidence="1">The sequence shown here is derived from an EMBL/GenBank/DDBJ whole genome shotgun (WGS) entry which is preliminary data.</text>
</comment>
<evidence type="ECO:0000313" key="2">
    <source>
        <dbReference type="Proteomes" id="UP001627154"/>
    </source>
</evidence>
<accession>A0ABD2WH09</accession>
<protein>
    <submittedName>
        <fullName evidence="1">Uncharacterized protein</fullName>
    </submittedName>
</protein>
<organism evidence="1 2">
    <name type="scientific">Trichogramma kaykai</name>
    <dbReference type="NCBI Taxonomy" id="54128"/>
    <lineage>
        <taxon>Eukaryota</taxon>
        <taxon>Metazoa</taxon>
        <taxon>Ecdysozoa</taxon>
        <taxon>Arthropoda</taxon>
        <taxon>Hexapoda</taxon>
        <taxon>Insecta</taxon>
        <taxon>Pterygota</taxon>
        <taxon>Neoptera</taxon>
        <taxon>Endopterygota</taxon>
        <taxon>Hymenoptera</taxon>
        <taxon>Apocrita</taxon>
        <taxon>Proctotrupomorpha</taxon>
        <taxon>Chalcidoidea</taxon>
        <taxon>Trichogrammatidae</taxon>
        <taxon>Trichogramma</taxon>
    </lineage>
</organism>
<proteinExistence type="predicted"/>
<dbReference type="AlphaFoldDB" id="A0ABD2WH09"/>
<evidence type="ECO:0000313" key="1">
    <source>
        <dbReference type="EMBL" id="KAL3391871.1"/>
    </source>
</evidence>
<keyword evidence="2" id="KW-1185">Reference proteome</keyword>